<evidence type="ECO:0000313" key="2">
    <source>
        <dbReference type="EMBL" id="KAJ4772948.1"/>
    </source>
</evidence>
<reference evidence="2" key="1">
    <citation type="submission" date="2022-08" db="EMBL/GenBank/DDBJ databases">
        <authorList>
            <person name="Marques A."/>
        </authorList>
    </citation>
    <scope>NUCLEOTIDE SEQUENCE</scope>
    <source>
        <strain evidence="2">RhyPub2mFocal</strain>
        <tissue evidence="2">Leaves</tissue>
    </source>
</reference>
<evidence type="ECO:0000313" key="3">
    <source>
        <dbReference type="Proteomes" id="UP001140206"/>
    </source>
</evidence>
<name>A0AAV8DU23_9POAL</name>
<sequence length="378" mass="43683">MPSSSDDAMTNPNWTTLPMDLVERIGGLLISDDASDFVRLRAVCHPWRSSTVETKSRADFFYPRNWIMLSNPKSSPSDVCFFNTSTHKSFSFDLTPYLDTYSLFRALDYLFLLKHKITQDFALLNPFMKSITPLPSKIESNRANAPKRLEDMFEQIIHLEGVFVTSSFTIVLQFGQEDFLRTKLGDQSWMYGGFNVWIDGNVLFCKDRLLFVTSDDRGLVQINLANEIPIKPQVEIVISSNELPYGPSMEERCYLVDCDGEIILVTFNRRHHQWESFETYKLDLNEKTYVRLPNLGNRSIFIGHDRTFSVSCDNLSSVPANFIYLCELRRYETACYNLKTNRVKCLFGEPFLNSFPLLEKLIKCCARPCWKLASEDDE</sequence>
<dbReference type="Pfam" id="PF03478">
    <property type="entry name" value="Beta-prop_KIB1-4"/>
    <property type="match status" value="1"/>
</dbReference>
<dbReference type="PANTHER" id="PTHR33165">
    <property type="entry name" value="F-BOX DOMAIN CONTAINING PROTEIN-LIKE-RELATED"/>
    <property type="match status" value="1"/>
</dbReference>
<dbReference type="SUPFAM" id="SSF81383">
    <property type="entry name" value="F-box domain"/>
    <property type="match status" value="1"/>
</dbReference>
<dbReference type="InterPro" id="IPR005174">
    <property type="entry name" value="KIB1-4_b-propeller"/>
</dbReference>
<feature type="domain" description="KIB1-4 beta-propeller" evidence="1">
    <location>
        <begin position="83"/>
        <end position="337"/>
    </location>
</feature>
<proteinExistence type="predicted"/>
<protein>
    <submittedName>
        <fullName evidence="2">F-box SKIP23-like protein (DUF295)</fullName>
    </submittedName>
</protein>
<accession>A0AAV8DU23</accession>
<dbReference type="InterPro" id="IPR036047">
    <property type="entry name" value="F-box-like_dom_sf"/>
</dbReference>
<dbReference type="AlphaFoldDB" id="A0AAV8DU23"/>
<keyword evidence="3" id="KW-1185">Reference proteome</keyword>
<gene>
    <name evidence="2" type="ORF">LUZ62_057205</name>
</gene>
<dbReference type="Proteomes" id="UP001140206">
    <property type="component" value="Chromosome 3"/>
</dbReference>
<organism evidence="2 3">
    <name type="scientific">Rhynchospora pubera</name>
    <dbReference type="NCBI Taxonomy" id="906938"/>
    <lineage>
        <taxon>Eukaryota</taxon>
        <taxon>Viridiplantae</taxon>
        <taxon>Streptophyta</taxon>
        <taxon>Embryophyta</taxon>
        <taxon>Tracheophyta</taxon>
        <taxon>Spermatophyta</taxon>
        <taxon>Magnoliopsida</taxon>
        <taxon>Liliopsida</taxon>
        <taxon>Poales</taxon>
        <taxon>Cyperaceae</taxon>
        <taxon>Cyperoideae</taxon>
        <taxon>Rhynchosporeae</taxon>
        <taxon>Rhynchospora</taxon>
    </lineage>
</organism>
<dbReference type="EMBL" id="JAMFTS010000003">
    <property type="protein sequence ID" value="KAJ4772948.1"/>
    <property type="molecule type" value="Genomic_DNA"/>
</dbReference>
<evidence type="ECO:0000259" key="1">
    <source>
        <dbReference type="Pfam" id="PF03478"/>
    </source>
</evidence>
<comment type="caution">
    <text evidence="2">The sequence shown here is derived from an EMBL/GenBank/DDBJ whole genome shotgun (WGS) entry which is preliminary data.</text>
</comment>